<evidence type="ECO:0000313" key="2">
    <source>
        <dbReference type="EMBL" id="GIH40305.1"/>
    </source>
</evidence>
<dbReference type="EMBL" id="BOOC01000013">
    <property type="protein sequence ID" value="GIH40305.1"/>
    <property type="molecule type" value="Genomic_DNA"/>
</dbReference>
<keyword evidence="3" id="KW-1185">Reference proteome</keyword>
<dbReference type="RefSeq" id="WP_204057734.1">
    <property type="nucleotide sequence ID" value="NZ_BAAAGP010000008.1"/>
</dbReference>
<gene>
    <name evidence="2" type="ORF">Mco01_33050</name>
</gene>
<dbReference type="InterPro" id="IPR012296">
    <property type="entry name" value="Nuclease_put_TT1808"/>
</dbReference>
<comment type="caution">
    <text evidence="2">The sequence shown here is derived from an EMBL/GenBank/DDBJ whole genome shotgun (WGS) entry which is preliminary data.</text>
</comment>
<dbReference type="InterPro" id="IPR011335">
    <property type="entry name" value="Restrct_endonuc-II-like"/>
</dbReference>
<dbReference type="Proteomes" id="UP000603904">
    <property type="component" value="Unassembled WGS sequence"/>
</dbReference>
<organism evidence="2 3">
    <name type="scientific">Microbispora corallina</name>
    <dbReference type="NCBI Taxonomy" id="83302"/>
    <lineage>
        <taxon>Bacteria</taxon>
        <taxon>Bacillati</taxon>
        <taxon>Actinomycetota</taxon>
        <taxon>Actinomycetes</taxon>
        <taxon>Streptosporangiales</taxon>
        <taxon>Streptosporangiaceae</taxon>
        <taxon>Microbispora</taxon>
    </lineage>
</organism>
<feature type="domain" description="Putative restriction endonuclease" evidence="1">
    <location>
        <begin position="24"/>
        <end position="177"/>
    </location>
</feature>
<name>A0ABQ4FZT3_9ACTN</name>
<dbReference type="CDD" id="cd06260">
    <property type="entry name" value="DUF820-like"/>
    <property type="match status" value="1"/>
</dbReference>
<protein>
    <recommendedName>
        <fullName evidence="1">Putative restriction endonuclease domain-containing protein</fullName>
    </recommendedName>
</protein>
<dbReference type="Gene3D" id="3.90.1570.10">
    <property type="entry name" value="tt1808, chain A"/>
    <property type="match status" value="1"/>
</dbReference>
<accession>A0ABQ4FZT3</accession>
<evidence type="ECO:0000313" key="3">
    <source>
        <dbReference type="Proteomes" id="UP000603904"/>
    </source>
</evidence>
<dbReference type="InterPro" id="IPR008538">
    <property type="entry name" value="Uma2"/>
</dbReference>
<dbReference type="Pfam" id="PF05685">
    <property type="entry name" value="Uma2"/>
    <property type="match status" value="1"/>
</dbReference>
<dbReference type="PANTHER" id="PTHR35400:SF3">
    <property type="entry name" value="SLL1072 PROTEIN"/>
    <property type="match status" value="1"/>
</dbReference>
<proteinExistence type="predicted"/>
<dbReference type="SUPFAM" id="SSF52980">
    <property type="entry name" value="Restriction endonuclease-like"/>
    <property type="match status" value="1"/>
</dbReference>
<reference evidence="2 3" key="1">
    <citation type="submission" date="2021-01" db="EMBL/GenBank/DDBJ databases">
        <title>Whole genome shotgun sequence of Microbispora corallina NBRC 16416.</title>
        <authorList>
            <person name="Komaki H."/>
            <person name="Tamura T."/>
        </authorList>
    </citation>
    <scope>NUCLEOTIDE SEQUENCE [LARGE SCALE GENOMIC DNA]</scope>
    <source>
        <strain evidence="2 3">NBRC 16416</strain>
    </source>
</reference>
<evidence type="ECO:0000259" key="1">
    <source>
        <dbReference type="Pfam" id="PF05685"/>
    </source>
</evidence>
<dbReference type="PANTHER" id="PTHR35400">
    <property type="entry name" value="SLR1083 PROTEIN"/>
    <property type="match status" value="1"/>
</dbReference>
<sequence>MAKVLDRHETPAEIKSAELLRRYREVCDLLPDARVEVIDGRIVVREVPTGEHNDVVSRLILQLAALVASRGWSVWTNIKLFLGPQVDRYIPDLTIVPKDRRMWGEDEVYGASTLLVVEVVSKSSVRDDHVVKPESCAIAGVPLFLVIDTFTATARLLSQPDGGTYRTEVEVALGDPLGLPSPWDLTIDTGVLAGQ</sequence>